<feature type="binding site" evidence="4">
    <location>
        <position position="29"/>
    </location>
    <ligand>
        <name>Zn(2+)</name>
        <dbReference type="ChEBI" id="CHEBI:29105"/>
    </ligand>
</feature>
<proteinExistence type="predicted"/>
<dbReference type="GO" id="GO:0016829">
    <property type="term" value="F:lyase activity"/>
    <property type="evidence" value="ECO:0007669"/>
    <property type="project" value="UniProtKB-KW"/>
</dbReference>
<dbReference type="SUPFAM" id="SSF55620">
    <property type="entry name" value="Tetrahydrobiopterin biosynthesis enzymes-like"/>
    <property type="match status" value="1"/>
</dbReference>
<name>A0A9E7MAV1_9EURY</name>
<dbReference type="Gene3D" id="3.30.479.10">
    <property type="entry name" value="6-pyruvoyl tetrahydropterin synthase/QueD"/>
    <property type="match status" value="1"/>
</dbReference>
<dbReference type="InterPro" id="IPR038418">
    <property type="entry name" value="6-PTP_synth/QueD_sf"/>
</dbReference>
<keyword evidence="1 4" id="KW-0479">Metal-binding</keyword>
<evidence type="ECO:0000313" key="6">
    <source>
        <dbReference type="Proteomes" id="UP001056425"/>
    </source>
</evidence>
<feature type="binding site" evidence="4">
    <location>
        <position position="27"/>
    </location>
    <ligand>
        <name>Zn(2+)</name>
        <dbReference type="ChEBI" id="CHEBI:29105"/>
    </ligand>
</feature>
<keyword evidence="6" id="KW-1185">Reference proteome</keyword>
<keyword evidence="2 4" id="KW-0862">Zinc</keyword>
<evidence type="ECO:0000256" key="3">
    <source>
        <dbReference type="ARBA" id="ARBA00023239"/>
    </source>
</evidence>
<comment type="cofactor">
    <cofactor evidence="4">
        <name>Zn(2+)</name>
        <dbReference type="ChEBI" id="CHEBI:29105"/>
    </cofactor>
    <text evidence="4">Binds 1 zinc ion per subunit.</text>
</comment>
<feature type="binding site" evidence="4">
    <location>
        <position position="15"/>
    </location>
    <ligand>
        <name>Zn(2+)</name>
        <dbReference type="ChEBI" id="CHEBI:29105"/>
    </ligand>
</feature>
<evidence type="ECO:0000313" key="5">
    <source>
        <dbReference type="EMBL" id="USH00570.1"/>
    </source>
</evidence>
<dbReference type="InterPro" id="IPR007115">
    <property type="entry name" value="6-PTP_synth/QueD"/>
</dbReference>
<dbReference type="Pfam" id="PF01242">
    <property type="entry name" value="PTPS"/>
    <property type="match status" value="1"/>
</dbReference>
<dbReference type="Proteomes" id="UP001056425">
    <property type="component" value="Chromosome"/>
</dbReference>
<sequence>MKARLREKFSFDAAHAVVINGEPEEIHGHTFKGEVLIEGEVKEGYIMDFLELRKIIEMTITPLKHKNLNRIFKNPTTENIALWIAEQIKTNLPENIRLYKIVLWEGDENGVEFEF</sequence>
<dbReference type="PIRSF" id="PIRSF006113">
    <property type="entry name" value="PTP_synth"/>
    <property type="match status" value="1"/>
</dbReference>
<evidence type="ECO:0000256" key="2">
    <source>
        <dbReference type="ARBA" id="ARBA00022833"/>
    </source>
</evidence>
<dbReference type="PANTHER" id="PTHR12589:SF7">
    <property type="entry name" value="6-PYRUVOYL TETRAHYDROBIOPTERIN SYNTHASE"/>
    <property type="match status" value="1"/>
</dbReference>
<evidence type="ECO:0000256" key="1">
    <source>
        <dbReference type="ARBA" id="ARBA00022723"/>
    </source>
</evidence>
<organism evidence="5 6">
    <name type="scientific">Thermococcus argininiproducens</name>
    <dbReference type="NCBI Taxonomy" id="2866384"/>
    <lineage>
        <taxon>Archaea</taxon>
        <taxon>Methanobacteriati</taxon>
        <taxon>Methanobacteriota</taxon>
        <taxon>Thermococci</taxon>
        <taxon>Thermococcales</taxon>
        <taxon>Thermococcaceae</taxon>
        <taxon>Thermococcus</taxon>
    </lineage>
</organism>
<dbReference type="GO" id="GO:0046872">
    <property type="term" value="F:metal ion binding"/>
    <property type="evidence" value="ECO:0007669"/>
    <property type="project" value="UniProtKB-KW"/>
</dbReference>
<gene>
    <name evidence="5" type="ORF">K1720_03735</name>
</gene>
<dbReference type="EMBL" id="CP080572">
    <property type="protein sequence ID" value="USH00570.1"/>
    <property type="molecule type" value="Genomic_DNA"/>
</dbReference>
<protein>
    <submittedName>
        <fullName evidence="5">6-pyruvoyl tetrahydropterin synthase family protein</fullName>
    </submittedName>
</protein>
<accession>A0A9E7MAV1</accession>
<keyword evidence="3" id="KW-0456">Lyase</keyword>
<evidence type="ECO:0000256" key="4">
    <source>
        <dbReference type="PIRSR" id="PIRSR006113-2"/>
    </source>
</evidence>
<dbReference type="GeneID" id="72777426"/>
<dbReference type="AlphaFoldDB" id="A0A9E7MAV1"/>
<dbReference type="KEGG" id="thei:K1720_03735"/>
<dbReference type="RefSeq" id="WP_251950045.1">
    <property type="nucleotide sequence ID" value="NZ_CP080572.1"/>
</dbReference>
<dbReference type="PANTHER" id="PTHR12589">
    <property type="entry name" value="PYRUVOYL TETRAHYDROBIOPTERIN SYNTHASE"/>
    <property type="match status" value="1"/>
</dbReference>
<reference evidence="5 6" key="1">
    <citation type="submission" date="2021-08" db="EMBL/GenBank/DDBJ databases">
        <title>Thermococcus onnuriiensis IOH2.</title>
        <authorList>
            <person name="Park Y.-J."/>
        </authorList>
    </citation>
    <scope>NUCLEOTIDE SEQUENCE [LARGE SCALE GENOMIC DNA]</scope>
    <source>
        <strain evidence="5 6">IOH2</strain>
    </source>
</reference>